<keyword evidence="3" id="KW-0614">Plasmid</keyword>
<feature type="domain" description="Plasmid segregation protein ParM/StbA N-terminal" evidence="1">
    <location>
        <begin position="7"/>
        <end position="158"/>
    </location>
</feature>
<sequence length="335" mass="36649">MGKVSVVGVDDGHYAIKVVLENGTTFSVPSRGRAGRHMISWQSDEAGLYKTEEGHDFTVHEHLEGTDDTRFADYPRSPLNRVLVHHALRKAGLSGKDVSIATGLPVSYYYLADGQRNDALIHAKQENLRKKVSSGGQPMANIVKNVVTTEAIAAYFDQLIDMDGSPSEQFETLNDSVVGVIDIGGKTTDCAVIFPGGQQVNTERSGSNDVGVLSLYSAIESRLRSQFDLDNVPPRIIEHAIKTGTVKLSGQVEDVRELLVREKENLAEQIMAGVRTKIGSGKDLDSVLFVGGGAIVMEDQLKKYFPHHRFAKQPEFANARGMFKIAKYVFGNEGE</sequence>
<gene>
    <name evidence="3" type="ORF">BAU07_26225</name>
</gene>
<dbReference type="InterPro" id="IPR049067">
    <property type="entry name" value="MreB-like_C"/>
</dbReference>
<dbReference type="Gene3D" id="3.30.420.40">
    <property type="match status" value="2"/>
</dbReference>
<evidence type="ECO:0000313" key="4">
    <source>
        <dbReference type="Proteomes" id="UP000091926"/>
    </source>
</evidence>
<geneLocation type="plasmid" evidence="3 4">
    <name>unnamed1</name>
</geneLocation>
<reference evidence="3 4" key="1">
    <citation type="submission" date="2016-06" db="EMBL/GenBank/DDBJ databases">
        <title>Complete genome sequences of Bordetella bronchialis and Bordetella flabilis.</title>
        <authorList>
            <person name="LiPuma J.J."/>
            <person name="Spilker T."/>
        </authorList>
    </citation>
    <scope>NUCLEOTIDE SEQUENCE [LARGE SCALE GENOMIC DNA]</scope>
    <source>
        <strain evidence="3 4">AU10664</strain>
        <plasmid evidence="3 4">unnamed1</plasmid>
    </source>
</reference>
<dbReference type="RefSeq" id="WP_066665834.1">
    <property type="nucleotide sequence ID" value="NZ_CBCSCL010000020.1"/>
</dbReference>
<name>A0A193GL57_9BORD</name>
<evidence type="ECO:0000313" key="3">
    <source>
        <dbReference type="EMBL" id="ANN80827.1"/>
    </source>
</evidence>
<dbReference type="InterPro" id="IPR056367">
    <property type="entry name" value="ASKHA_NBD_ParM_R1-like"/>
</dbReference>
<evidence type="ECO:0000259" key="2">
    <source>
        <dbReference type="Pfam" id="PF21522"/>
    </source>
</evidence>
<dbReference type="SUPFAM" id="SSF53067">
    <property type="entry name" value="Actin-like ATPase domain"/>
    <property type="match status" value="2"/>
</dbReference>
<accession>A0A193GL57</accession>
<keyword evidence="4" id="KW-1185">Reference proteome</keyword>
<dbReference type="AlphaFoldDB" id="A0A193GL57"/>
<proteinExistence type="predicted"/>
<protein>
    <submittedName>
        <fullName evidence="3">Uncharacterized protein</fullName>
    </submittedName>
</protein>
<dbReference type="Pfam" id="PF06406">
    <property type="entry name" value="StbA_N"/>
    <property type="match status" value="1"/>
</dbReference>
<evidence type="ECO:0000259" key="1">
    <source>
        <dbReference type="Pfam" id="PF06406"/>
    </source>
</evidence>
<dbReference type="OrthoDB" id="6536821at2"/>
<dbReference type="Pfam" id="PF21522">
    <property type="entry name" value="MreB-like_C"/>
    <property type="match status" value="1"/>
</dbReference>
<dbReference type="Proteomes" id="UP000091926">
    <property type="component" value="Plasmid unnamed1"/>
</dbReference>
<dbReference type="CDD" id="cd24022">
    <property type="entry name" value="ASKHA_NBD_ParM_R1-like"/>
    <property type="match status" value="1"/>
</dbReference>
<organism evidence="3 4">
    <name type="scientific">Bordetella flabilis</name>
    <dbReference type="NCBI Taxonomy" id="463014"/>
    <lineage>
        <taxon>Bacteria</taxon>
        <taxon>Pseudomonadati</taxon>
        <taxon>Pseudomonadota</taxon>
        <taxon>Betaproteobacteria</taxon>
        <taxon>Burkholderiales</taxon>
        <taxon>Alcaligenaceae</taxon>
        <taxon>Bordetella</taxon>
    </lineage>
</organism>
<dbReference type="EMBL" id="CP016173">
    <property type="protein sequence ID" value="ANN80827.1"/>
    <property type="molecule type" value="Genomic_DNA"/>
</dbReference>
<dbReference type="InterPro" id="IPR043129">
    <property type="entry name" value="ATPase_NBD"/>
</dbReference>
<dbReference type="InterPro" id="IPR009440">
    <property type="entry name" value="ParM/StbA_N"/>
</dbReference>
<dbReference type="KEGG" id="bfz:BAU07_26225"/>
<feature type="domain" description="Actin homologue MreB-like C-terminal" evidence="2">
    <location>
        <begin position="180"/>
        <end position="303"/>
    </location>
</feature>